<sequence length="441" mass="49839">MRQHAGVVCTREDATRTLTVVNIDCVPTDALLNPNSTFYIRRLPIVTAIGECSLPKPQKPNLQPIQGPSLGFHANLQDGFYLPCPDEPILSESTDRNMPWMISQTLAKIPHHLPQELIDQILVCVKEDELQPLKDLINLDDTISLHDNGMTLLQPLVRLTKAERAFMSSAIGSDGGSRQFLFGEWKGPFPASRRDVSRILSYFTDRSFIVFLLRPPGEDSTLEAAAMSMFPSANHQYSVVQRTDNLTELRSWLQDSGCGMINARAAHFGQGREIFTDPAWSFPPGLPHWNKQQVFVDTDEARDWGYGSWINLWMRFDAWLCFYLTSSLTEAERAAVEGVVKRDDPGGRDFVFVPWTRDIDGGPDDMLRINHMVEHAGRHMDDSSFLGPLIFIDRQSGQDHKVIVCNRRVNVPGNMDFADWISPEDTEFLKYPNYTGPLSDD</sequence>
<evidence type="ECO:0000313" key="1">
    <source>
        <dbReference type="EMBL" id="KAI9896943.1"/>
    </source>
</evidence>
<accession>A0ACC0US51</accession>
<gene>
    <name evidence="1" type="ORF">N3K66_007965</name>
</gene>
<protein>
    <submittedName>
        <fullName evidence="1">Uncharacterized protein</fullName>
    </submittedName>
</protein>
<proteinExistence type="predicted"/>
<reference evidence="1" key="1">
    <citation type="submission" date="2022-10" db="EMBL/GenBank/DDBJ databases">
        <title>Complete Genome of Trichothecium roseum strain YXFP-22015, a Plant Pathogen Isolated from Citrus.</title>
        <authorList>
            <person name="Wang Y."/>
            <person name="Zhu L."/>
        </authorList>
    </citation>
    <scope>NUCLEOTIDE SEQUENCE</scope>
    <source>
        <strain evidence="1">YXFP-22015</strain>
    </source>
</reference>
<dbReference type="EMBL" id="CM047947">
    <property type="protein sequence ID" value="KAI9896943.1"/>
    <property type="molecule type" value="Genomic_DNA"/>
</dbReference>
<organism evidence="1 2">
    <name type="scientific">Trichothecium roseum</name>
    <dbReference type="NCBI Taxonomy" id="47278"/>
    <lineage>
        <taxon>Eukaryota</taxon>
        <taxon>Fungi</taxon>
        <taxon>Dikarya</taxon>
        <taxon>Ascomycota</taxon>
        <taxon>Pezizomycotina</taxon>
        <taxon>Sordariomycetes</taxon>
        <taxon>Hypocreomycetidae</taxon>
        <taxon>Hypocreales</taxon>
        <taxon>Hypocreales incertae sedis</taxon>
        <taxon>Trichothecium</taxon>
    </lineage>
</organism>
<name>A0ACC0US51_9HYPO</name>
<evidence type="ECO:0000313" key="2">
    <source>
        <dbReference type="Proteomes" id="UP001163324"/>
    </source>
</evidence>
<comment type="caution">
    <text evidence="1">The sequence shown here is derived from an EMBL/GenBank/DDBJ whole genome shotgun (WGS) entry which is preliminary data.</text>
</comment>
<dbReference type="Proteomes" id="UP001163324">
    <property type="component" value="Chromosome 8"/>
</dbReference>
<keyword evidence="2" id="KW-1185">Reference proteome</keyword>